<evidence type="ECO:0000313" key="3">
    <source>
        <dbReference type="EMBL" id="WIX82155.1"/>
    </source>
</evidence>
<feature type="domain" description="MaoC-like" evidence="2">
    <location>
        <begin position="22"/>
        <end position="120"/>
    </location>
</feature>
<evidence type="ECO:0000259" key="2">
    <source>
        <dbReference type="Pfam" id="PF01575"/>
    </source>
</evidence>
<keyword evidence="4" id="KW-1185">Reference proteome</keyword>
<evidence type="ECO:0000313" key="4">
    <source>
        <dbReference type="Proteomes" id="UP001236014"/>
    </source>
</evidence>
<evidence type="ECO:0000256" key="1">
    <source>
        <dbReference type="ARBA" id="ARBA00005254"/>
    </source>
</evidence>
<dbReference type="SUPFAM" id="SSF54637">
    <property type="entry name" value="Thioesterase/thiol ester dehydrase-isomerase"/>
    <property type="match status" value="1"/>
</dbReference>
<dbReference type="Proteomes" id="UP001236014">
    <property type="component" value="Chromosome"/>
</dbReference>
<comment type="similarity">
    <text evidence="1">Belongs to the enoyl-CoA hydratase/isomerase family.</text>
</comment>
<dbReference type="InterPro" id="IPR052342">
    <property type="entry name" value="MCH/BMMD"/>
</dbReference>
<reference evidence="3 4" key="1">
    <citation type="submission" date="2023-06" db="EMBL/GenBank/DDBJ databases">
        <authorList>
            <person name="Oyuntsetseg B."/>
            <person name="Kim S.B."/>
        </authorList>
    </citation>
    <scope>NUCLEOTIDE SEQUENCE [LARGE SCALE GENOMIC DNA]</scope>
    <source>
        <strain evidence="3 4">2-15</strain>
    </source>
</reference>
<name>A0A9Y2IN22_9PSEU</name>
<dbReference type="AlphaFoldDB" id="A0A9Y2IN22"/>
<dbReference type="Gene3D" id="3.10.129.10">
    <property type="entry name" value="Hotdog Thioesterase"/>
    <property type="match status" value="1"/>
</dbReference>
<proteinExistence type="inferred from homology"/>
<sequence length="156" mass="17479">MTEFTTPIDDRWFEDYPQGAVYEFGEAVVTAEEIVEYARRFDPQTFHTDPAAAEHGPFGGLVASGWHTAGVMMRMFVDHFLSSVSSLGSSGMDDVRWPRPVRPGDKLHVRATIEEARLSKSKPDRGLLRTHIELFNADAEVVMSAHAINFMAVRPK</sequence>
<dbReference type="Pfam" id="PF01575">
    <property type="entry name" value="MaoC_dehydratas"/>
    <property type="match status" value="1"/>
</dbReference>
<dbReference type="KEGG" id="acab:QRX50_16040"/>
<dbReference type="CDD" id="cd03454">
    <property type="entry name" value="YdeM"/>
    <property type="match status" value="1"/>
</dbReference>
<dbReference type="PANTHER" id="PTHR43664:SF1">
    <property type="entry name" value="BETA-METHYLMALYL-COA DEHYDRATASE"/>
    <property type="match status" value="1"/>
</dbReference>
<gene>
    <name evidence="3" type="ORF">QRX50_16040</name>
</gene>
<dbReference type="PANTHER" id="PTHR43664">
    <property type="entry name" value="MONOAMINE OXIDASE-RELATED"/>
    <property type="match status" value="1"/>
</dbReference>
<dbReference type="InterPro" id="IPR002539">
    <property type="entry name" value="MaoC-like_dom"/>
</dbReference>
<organism evidence="3 4">
    <name type="scientific">Amycolatopsis carbonis</name>
    <dbReference type="NCBI Taxonomy" id="715471"/>
    <lineage>
        <taxon>Bacteria</taxon>
        <taxon>Bacillati</taxon>
        <taxon>Actinomycetota</taxon>
        <taxon>Actinomycetes</taxon>
        <taxon>Pseudonocardiales</taxon>
        <taxon>Pseudonocardiaceae</taxon>
        <taxon>Amycolatopsis</taxon>
    </lineage>
</organism>
<dbReference type="RefSeq" id="WP_285972732.1">
    <property type="nucleotide sequence ID" value="NZ_CP127294.1"/>
</dbReference>
<dbReference type="InterPro" id="IPR029069">
    <property type="entry name" value="HotDog_dom_sf"/>
</dbReference>
<accession>A0A9Y2IN22</accession>
<dbReference type="EMBL" id="CP127294">
    <property type="protein sequence ID" value="WIX82155.1"/>
    <property type="molecule type" value="Genomic_DNA"/>
</dbReference>
<protein>
    <submittedName>
        <fullName evidence="3">MaoC family dehydratase</fullName>
    </submittedName>
</protein>